<dbReference type="Proteomes" id="UP000778523">
    <property type="component" value="Unassembled WGS sequence"/>
</dbReference>
<feature type="region of interest" description="Disordered" evidence="1">
    <location>
        <begin position="133"/>
        <end position="152"/>
    </location>
</feature>
<keyword evidence="4" id="KW-1185">Reference proteome</keyword>
<dbReference type="Pfam" id="PF11008">
    <property type="entry name" value="DUF2846"/>
    <property type="match status" value="1"/>
</dbReference>
<evidence type="ECO:0000313" key="4">
    <source>
        <dbReference type="Proteomes" id="UP000778523"/>
    </source>
</evidence>
<reference evidence="3 4" key="1">
    <citation type="submission" date="2020-06" db="EMBL/GenBank/DDBJ databases">
        <title>Draft genome of Uliginosibacterium sp. IMCC34675.</title>
        <authorList>
            <person name="Song J."/>
        </authorList>
    </citation>
    <scope>NUCLEOTIDE SEQUENCE [LARGE SCALE GENOMIC DNA]</scope>
    <source>
        <strain evidence="3 4">IMCC34675</strain>
    </source>
</reference>
<sequence>MDQQAKRFATTPEKARIYVYRNNYIGHIFSQTLQLNGLDAGTLPGYSFMPLEVAPGKYKLFAKSENETSLELQVQSGKNYYVQLNASMGIWTFRSELRQTLEADARQAILDECGLVISSLYPLNNEKALPLSAEQTNSSQAPVARPGAATPPSASPELLALLRVQPASGYARPEDINRLPTQAKYRVRYEEFLANPKPTKALVLGDGGGFFSTGTAGLPELYKLFERCQNDGHKECWLYSWGTEVVWSEDKALRINRDKLNPLPATH</sequence>
<organism evidence="3 4">
    <name type="scientific">Uliginosibacterium aquaticum</name>
    <dbReference type="NCBI Taxonomy" id="2731212"/>
    <lineage>
        <taxon>Bacteria</taxon>
        <taxon>Pseudomonadati</taxon>
        <taxon>Pseudomonadota</taxon>
        <taxon>Betaproteobacteria</taxon>
        <taxon>Rhodocyclales</taxon>
        <taxon>Zoogloeaceae</taxon>
        <taxon>Uliginosibacterium</taxon>
    </lineage>
</organism>
<dbReference type="RefSeq" id="WP_170022347.1">
    <property type="nucleotide sequence ID" value="NZ_JABCSC020000003.1"/>
</dbReference>
<evidence type="ECO:0000313" key="3">
    <source>
        <dbReference type="EMBL" id="NSL55987.1"/>
    </source>
</evidence>
<evidence type="ECO:0000259" key="2">
    <source>
        <dbReference type="Pfam" id="PF11008"/>
    </source>
</evidence>
<accession>A0ABX2II75</accession>
<proteinExistence type="predicted"/>
<comment type="caution">
    <text evidence="3">The sequence shown here is derived from an EMBL/GenBank/DDBJ whole genome shotgun (WGS) entry which is preliminary data.</text>
</comment>
<name>A0ABX2II75_9RHOO</name>
<gene>
    <name evidence="3" type="ORF">HJ583_013180</name>
</gene>
<dbReference type="InterPro" id="IPR022548">
    <property type="entry name" value="DUF2846"/>
</dbReference>
<dbReference type="EMBL" id="JABCSC020000003">
    <property type="protein sequence ID" value="NSL55987.1"/>
    <property type="molecule type" value="Genomic_DNA"/>
</dbReference>
<protein>
    <submittedName>
        <fullName evidence="3">DUF2846 domain-containing protein</fullName>
    </submittedName>
</protein>
<evidence type="ECO:0000256" key="1">
    <source>
        <dbReference type="SAM" id="MobiDB-lite"/>
    </source>
</evidence>
<feature type="domain" description="DUF2846" evidence="2">
    <location>
        <begin position="13"/>
        <end position="89"/>
    </location>
</feature>